<organism evidence="3">
    <name type="scientific">Mantoniella antarctica</name>
    <dbReference type="NCBI Taxonomy" id="81844"/>
    <lineage>
        <taxon>Eukaryota</taxon>
        <taxon>Viridiplantae</taxon>
        <taxon>Chlorophyta</taxon>
        <taxon>Mamiellophyceae</taxon>
        <taxon>Mamiellales</taxon>
        <taxon>Mamiellaceae</taxon>
        <taxon>Mantoniella</taxon>
    </lineage>
</organism>
<dbReference type="AlphaFoldDB" id="A0A7S0X3Y8"/>
<dbReference type="SUPFAM" id="SSF56112">
    <property type="entry name" value="Protein kinase-like (PK-like)"/>
    <property type="match status" value="1"/>
</dbReference>
<feature type="compositionally biased region" description="Basic and acidic residues" evidence="1">
    <location>
        <begin position="728"/>
        <end position="741"/>
    </location>
</feature>
<dbReference type="GO" id="GO:0005634">
    <property type="term" value="C:nucleus"/>
    <property type="evidence" value="ECO:0007669"/>
    <property type="project" value="TreeGrafter"/>
</dbReference>
<accession>A0A7S0X3Y8</accession>
<feature type="region of interest" description="Disordered" evidence="1">
    <location>
        <begin position="724"/>
        <end position="749"/>
    </location>
</feature>
<name>A0A7S0X3Y8_9CHLO</name>
<evidence type="ECO:0000259" key="2">
    <source>
        <dbReference type="PROSITE" id="PS50011"/>
    </source>
</evidence>
<dbReference type="GO" id="GO:0005524">
    <property type="term" value="F:ATP binding"/>
    <property type="evidence" value="ECO:0007669"/>
    <property type="project" value="InterPro"/>
</dbReference>
<evidence type="ECO:0000256" key="1">
    <source>
        <dbReference type="SAM" id="MobiDB-lite"/>
    </source>
</evidence>
<evidence type="ECO:0000313" key="3">
    <source>
        <dbReference type="EMBL" id="CAD8698160.1"/>
    </source>
</evidence>
<dbReference type="InterPro" id="IPR011009">
    <property type="entry name" value="Kinase-like_dom_sf"/>
</dbReference>
<sequence>MRAGLISAFQRMNISNTLPGAKDGASNSWAWHFLHESVEDPLMSTFLGIAVKTNPSLAYHTDLKGRRAIDHAHPDCMLTMRAALLFMGRYDIDDEVALAHVSRTCAVAFARDVRDTKTARDPGTAVALKFMSDPSAFDREVRFREQYQLDGAYLLGVKGTHGRLEGVATTNTFSSGDERNDDNGDFLSELKGLLTKDERFHRAGSVGADDASYAYCVVMPQAERTLAAALQHEHFAGQDWAKIRLIAAHLAEALSKMHKAGLLHGDVKPLNAVRHDGRWRLIDLDCACELKKPFGTKQPSTGYCPPEMARVIRAAKLAGATPGSVAMEAALATYTANVAYDMWSLGVVLYQLFTNTGKTLFHSDQNDDVNGRELDRLCDWDDSARTEELDFPMSEAAYDLLKKLLEKEPVARAAHFDGAMCRVLEHPFFSVGTQHLEVMVLNRNSNASQLTTSVSQIHSSVSQMDSNVACQLESFKEMLNDIATQLDNILSQLKARSRMTRAMLSKAHNLPTYVVLLPKAAGVEMKGGGGMSSSAAAVRRVMKDPGCFFNDTVVVHFVDPVSLQFADTNGGDGFDITVSKEWVAKVAPYLAWGLKVLSAAAAVGRVAGFAVPNVEGGLQKYLDCAEQGLQHRTFGQGGYVARIIDVTKTTEAATDSAEQLDARHKKAVELGATELRALLDAKHKGWAAKCGLQQVTSNNGYTEWVLPEHVERFEKEGIDCLGTATESGEERATKAEAENRRLRQSSVVAQETSTELTSVAASSKRAPAKSSACVMC</sequence>
<reference evidence="3" key="1">
    <citation type="submission" date="2021-01" db="EMBL/GenBank/DDBJ databases">
        <authorList>
            <person name="Corre E."/>
            <person name="Pelletier E."/>
            <person name="Niang G."/>
            <person name="Scheremetjew M."/>
            <person name="Finn R."/>
            <person name="Kale V."/>
            <person name="Holt S."/>
            <person name="Cochrane G."/>
            <person name="Meng A."/>
            <person name="Brown T."/>
            <person name="Cohen L."/>
        </authorList>
    </citation>
    <scope>NUCLEOTIDE SEQUENCE</scope>
    <source>
        <strain evidence="3">SL-175</strain>
    </source>
</reference>
<protein>
    <recommendedName>
        <fullName evidence="2">Protein kinase domain-containing protein</fullName>
    </recommendedName>
</protein>
<dbReference type="Pfam" id="PF00069">
    <property type="entry name" value="Pkinase"/>
    <property type="match status" value="1"/>
</dbReference>
<dbReference type="PANTHER" id="PTHR44167">
    <property type="entry name" value="OVARIAN-SPECIFIC SERINE/THREONINE-PROTEIN KINASE LOK-RELATED"/>
    <property type="match status" value="1"/>
</dbReference>
<dbReference type="Gene3D" id="1.10.510.10">
    <property type="entry name" value="Transferase(Phosphotransferase) domain 1"/>
    <property type="match status" value="1"/>
</dbReference>
<proteinExistence type="predicted"/>
<dbReference type="GO" id="GO:0044773">
    <property type="term" value="P:mitotic DNA damage checkpoint signaling"/>
    <property type="evidence" value="ECO:0007669"/>
    <property type="project" value="TreeGrafter"/>
</dbReference>
<dbReference type="InterPro" id="IPR000719">
    <property type="entry name" value="Prot_kinase_dom"/>
</dbReference>
<dbReference type="PANTHER" id="PTHR44167:SF24">
    <property type="entry name" value="SERINE_THREONINE-PROTEIN KINASE CHK2"/>
    <property type="match status" value="1"/>
</dbReference>
<feature type="domain" description="Protein kinase" evidence="2">
    <location>
        <begin position="98"/>
        <end position="429"/>
    </location>
</feature>
<dbReference type="PROSITE" id="PS50011">
    <property type="entry name" value="PROTEIN_KINASE_DOM"/>
    <property type="match status" value="1"/>
</dbReference>
<dbReference type="GO" id="GO:0004674">
    <property type="term" value="F:protein serine/threonine kinase activity"/>
    <property type="evidence" value="ECO:0007669"/>
    <property type="project" value="TreeGrafter"/>
</dbReference>
<gene>
    <name evidence="3" type="ORF">MANT1106_LOCUS841</name>
</gene>
<dbReference type="EMBL" id="HBFC01001623">
    <property type="protein sequence ID" value="CAD8698160.1"/>
    <property type="molecule type" value="Transcribed_RNA"/>
</dbReference>
<dbReference type="SMART" id="SM00220">
    <property type="entry name" value="S_TKc"/>
    <property type="match status" value="1"/>
</dbReference>